<dbReference type="PROSITE" id="PS00170">
    <property type="entry name" value="CSA_PPIASE_1"/>
    <property type="match status" value="1"/>
</dbReference>
<dbReference type="SUPFAM" id="SSF50891">
    <property type="entry name" value="Cyclophilin-like"/>
    <property type="match status" value="1"/>
</dbReference>
<dbReference type="Pfam" id="PF00160">
    <property type="entry name" value="Pro_isomerase"/>
    <property type="match status" value="1"/>
</dbReference>
<dbReference type="CDD" id="cd01926">
    <property type="entry name" value="cyclophilin_ABH_like"/>
    <property type="match status" value="1"/>
</dbReference>
<evidence type="ECO:0000256" key="2">
    <source>
        <dbReference type="ARBA" id="ARBA00007365"/>
    </source>
</evidence>
<keyword evidence="5" id="KW-0413">Isomerase</keyword>
<feature type="domain" description="PPIase cyclophilin-type" evidence="6">
    <location>
        <begin position="19"/>
        <end position="182"/>
    </location>
</feature>
<dbReference type="PANTHER" id="PTHR11071">
    <property type="entry name" value="PEPTIDYL-PROLYL CIS-TRANS ISOMERASE"/>
    <property type="match status" value="1"/>
</dbReference>
<comment type="catalytic activity">
    <reaction evidence="1">
        <text>[protein]-peptidylproline (omega=180) = [protein]-peptidylproline (omega=0)</text>
        <dbReference type="Rhea" id="RHEA:16237"/>
        <dbReference type="Rhea" id="RHEA-COMP:10747"/>
        <dbReference type="Rhea" id="RHEA-COMP:10748"/>
        <dbReference type="ChEBI" id="CHEBI:83833"/>
        <dbReference type="ChEBI" id="CHEBI:83834"/>
        <dbReference type="EC" id="5.2.1.8"/>
    </reaction>
</comment>
<dbReference type="InterPro" id="IPR020892">
    <property type="entry name" value="Cyclophilin-type_PPIase_CS"/>
</dbReference>
<accession>A0ABP1FZE5</accession>
<dbReference type="InterPro" id="IPR019734">
    <property type="entry name" value="TPR_rpt"/>
</dbReference>
<gene>
    <name evidence="7" type="primary">g7113</name>
    <name evidence="7" type="ORF">VP750_LOCUS6088</name>
</gene>
<proteinExistence type="inferred from homology"/>
<evidence type="ECO:0000256" key="3">
    <source>
        <dbReference type="ARBA" id="ARBA00013194"/>
    </source>
</evidence>
<evidence type="ECO:0000256" key="1">
    <source>
        <dbReference type="ARBA" id="ARBA00000971"/>
    </source>
</evidence>
<dbReference type="SMART" id="SM00028">
    <property type="entry name" value="TPR"/>
    <property type="match status" value="3"/>
</dbReference>
<dbReference type="EMBL" id="CAXHTA020000010">
    <property type="protein sequence ID" value="CAL5224429.1"/>
    <property type="molecule type" value="Genomic_DNA"/>
</dbReference>
<evidence type="ECO:0000313" key="8">
    <source>
        <dbReference type="Proteomes" id="UP001497392"/>
    </source>
</evidence>
<dbReference type="Proteomes" id="UP001497392">
    <property type="component" value="Unassembled WGS sequence"/>
</dbReference>
<dbReference type="Gene3D" id="2.40.100.10">
    <property type="entry name" value="Cyclophilin-like"/>
    <property type="match status" value="1"/>
</dbReference>
<keyword evidence="4" id="KW-0697">Rotamase</keyword>
<dbReference type="InterPro" id="IPR011990">
    <property type="entry name" value="TPR-like_helical_dom_sf"/>
</dbReference>
<organism evidence="7 8">
    <name type="scientific">Coccomyxa viridis</name>
    <dbReference type="NCBI Taxonomy" id="1274662"/>
    <lineage>
        <taxon>Eukaryota</taxon>
        <taxon>Viridiplantae</taxon>
        <taxon>Chlorophyta</taxon>
        <taxon>core chlorophytes</taxon>
        <taxon>Trebouxiophyceae</taxon>
        <taxon>Trebouxiophyceae incertae sedis</taxon>
        <taxon>Coccomyxaceae</taxon>
        <taxon>Coccomyxa</taxon>
    </lineage>
</organism>
<comment type="similarity">
    <text evidence="2">Belongs to the cyclophilin-type PPIase family.</text>
</comment>
<keyword evidence="8" id="KW-1185">Reference proteome</keyword>
<comment type="caution">
    <text evidence="7">The sequence shown here is derived from an EMBL/GenBank/DDBJ whole genome shotgun (WGS) entry which is preliminary data.</text>
</comment>
<sequence length="378" mass="41524">MTEPVLRRCRRDAKNPLVFFDIDIGSQRAGKIVFELFSDVVPKTAENFRQLCTGEAGNGKSGKPLHFKGCPFHRVIKGFMLQGGDITAGNGTGGDSIYGENFEDENFQLKHDRPGLLSMANAGPGTNSSQFFITVCPTPHLDGKHVVFGQVLKGYGTVRDVEETEKEGEKPVQECRIADSGQLPGDTDLTSIPTFIAQEGDPYPEWPDDAEVPSGQSEVEYRLAAAETIKGRGNELFKQGRHQDAERKYNKAMHYLDPDSFEAEGPGVSADEVTQLGHAFIPCLLNRAASRLKMGDAEAAKVDCSRVLERVPSNAKALFRRAQAELELKEYNAALTDLLCAAEISPDDKGIPAEIAKVKRVRDGERQKQAATYKRMFS</sequence>
<dbReference type="PANTHER" id="PTHR11071:SF561">
    <property type="entry name" value="PEPTIDYL-PROLYL CIS-TRANS ISOMERASE D-RELATED"/>
    <property type="match status" value="1"/>
</dbReference>
<dbReference type="PROSITE" id="PS50072">
    <property type="entry name" value="CSA_PPIASE_2"/>
    <property type="match status" value="1"/>
</dbReference>
<name>A0ABP1FZE5_9CHLO</name>
<dbReference type="SUPFAM" id="SSF48452">
    <property type="entry name" value="TPR-like"/>
    <property type="match status" value="1"/>
</dbReference>
<evidence type="ECO:0000256" key="5">
    <source>
        <dbReference type="ARBA" id="ARBA00023235"/>
    </source>
</evidence>
<reference evidence="7 8" key="1">
    <citation type="submission" date="2024-06" db="EMBL/GenBank/DDBJ databases">
        <authorList>
            <person name="Kraege A."/>
            <person name="Thomma B."/>
        </authorList>
    </citation>
    <scope>NUCLEOTIDE SEQUENCE [LARGE SCALE GENOMIC DNA]</scope>
</reference>
<dbReference type="PRINTS" id="PR00153">
    <property type="entry name" value="CSAPPISMRASE"/>
</dbReference>
<protein>
    <recommendedName>
        <fullName evidence="3">peptidylprolyl isomerase</fullName>
        <ecNumber evidence="3">5.2.1.8</ecNumber>
    </recommendedName>
</protein>
<evidence type="ECO:0000256" key="4">
    <source>
        <dbReference type="ARBA" id="ARBA00023110"/>
    </source>
</evidence>
<dbReference type="EC" id="5.2.1.8" evidence="3"/>
<evidence type="ECO:0000313" key="7">
    <source>
        <dbReference type="EMBL" id="CAL5224429.1"/>
    </source>
</evidence>
<dbReference type="InterPro" id="IPR029000">
    <property type="entry name" value="Cyclophilin-like_dom_sf"/>
</dbReference>
<evidence type="ECO:0000259" key="6">
    <source>
        <dbReference type="PROSITE" id="PS50072"/>
    </source>
</evidence>
<dbReference type="Gene3D" id="1.25.40.10">
    <property type="entry name" value="Tetratricopeptide repeat domain"/>
    <property type="match status" value="1"/>
</dbReference>
<dbReference type="InterPro" id="IPR002130">
    <property type="entry name" value="Cyclophilin-type_PPIase_dom"/>
</dbReference>